<dbReference type="Proteomes" id="UP000027604">
    <property type="component" value="Chromosome I"/>
</dbReference>
<feature type="region of interest" description="Disordered" evidence="1">
    <location>
        <begin position="219"/>
        <end position="249"/>
    </location>
</feature>
<feature type="compositionally biased region" description="Gly residues" evidence="1">
    <location>
        <begin position="275"/>
        <end position="288"/>
    </location>
</feature>
<reference evidence="2 3" key="1">
    <citation type="journal article" date="2015" name="Genome Announc.">
        <title>Genome Sequence of Mushroom Soft-Rot Pathogen Janthinobacterium agaricidamnosum.</title>
        <authorList>
            <person name="Graupner K."/>
            <person name="Lackner G."/>
            <person name="Hertweck C."/>
        </authorList>
    </citation>
    <scope>NUCLEOTIDE SEQUENCE [LARGE SCALE GENOMIC DNA]</scope>
    <source>
        <strain evidence="3">NBRC 102515 / DSM 9628</strain>
    </source>
</reference>
<protein>
    <submittedName>
        <fullName evidence="2">Uncharacterized protein</fullName>
    </submittedName>
</protein>
<dbReference type="KEGG" id="jag:GJA_1003"/>
<sequence>MEKQQQPGAAAAAFFTKQLAYHKVGREQLLAEPVRLAAGQTELVLDWYPERSALAPLRIERNHVAVFAWSKLILEAGQKLIVHGPHQERSLLVIEHLHLAAGAQLQLHMPTELVVARCDSAAVAGRAGEAVAATIVVTAASGAAGMNGPQGGAGVPGRAPGSAGGNGAPGGGGSPGGNGSSSQTSNLHIGMMFGHYVFEINGGDGGDGGAGGAGGNGGAGGINPATHQMGMGGGGGSGGPGGPGGNAGNGGVLRVFTEGIAPGTTYELRQPVPRGGAGGAGGRGGIPGLGHPDGSPGMPGVNGPAGSDGWPGVIEIRVI</sequence>
<dbReference type="HOGENOM" id="CLU_870901_0_0_4"/>
<feature type="region of interest" description="Disordered" evidence="1">
    <location>
        <begin position="151"/>
        <end position="185"/>
    </location>
</feature>
<feature type="compositionally biased region" description="Gly residues" evidence="1">
    <location>
        <begin position="162"/>
        <end position="179"/>
    </location>
</feature>
<evidence type="ECO:0000313" key="2">
    <source>
        <dbReference type="EMBL" id="CDG81658.1"/>
    </source>
</evidence>
<dbReference type="AlphaFoldDB" id="W0V2S9"/>
<keyword evidence="3" id="KW-1185">Reference proteome</keyword>
<feature type="region of interest" description="Disordered" evidence="1">
    <location>
        <begin position="266"/>
        <end position="288"/>
    </location>
</feature>
<evidence type="ECO:0000313" key="3">
    <source>
        <dbReference type="Proteomes" id="UP000027604"/>
    </source>
</evidence>
<gene>
    <name evidence="2" type="ORF">GJA_1003</name>
</gene>
<name>W0V2S9_9BURK</name>
<proteinExistence type="predicted"/>
<dbReference type="STRING" id="1349767.GJA_1003"/>
<dbReference type="EMBL" id="HG322949">
    <property type="protein sequence ID" value="CDG81658.1"/>
    <property type="molecule type" value="Genomic_DNA"/>
</dbReference>
<dbReference type="PATRIC" id="fig|1349767.4.peg.2733"/>
<organism evidence="2 3">
    <name type="scientific">Janthinobacterium agaricidamnosum NBRC 102515 = DSM 9628</name>
    <dbReference type="NCBI Taxonomy" id="1349767"/>
    <lineage>
        <taxon>Bacteria</taxon>
        <taxon>Pseudomonadati</taxon>
        <taxon>Pseudomonadota</taxon>
        <taxon>Betaproteobacteria</taxon>
        <taxon>Burkholderiales</taxon>
        <taxon>Oxalobacteraceae</taxon>
        <taxon>Janthinobacterium</taxon>
    </lineage>
</organism>
<evidence type="ECO:0000256" key="1">
    <source>
        <dbReference type="SAM" id="MobiDB-lite"/>
    </source>
</evidence>
<dbReference type="RefSeq" id="WP_051780304.1">
    <property type="nucleotide sequence ID" value="NZ_BCTH01000029.1"/>
</dbReference>
<dbReference type="eggNOG" id="ENOG5030VAD">
    <property type="taxonomic scope" value="Bacteria"/>
</dbReference>
<accession>W0V2S9</accession>
<feature type="compositionally biased region" description="Gly residues" evidence="1">
    <location>
        <begin position="230"/>
        <end position="249"/>
    </location>
</feature>